<keyword evidence="3" id="KW-0540">Nuclease</keyword>
<dbReference type="InterPro" id="IPR050556">
    <property type="entry name" value="Type_II_TA_system_RNase"/>
</dbReference>
<keyword evidence="2" id="KW-1277">Toxin-antitoxin system</keyword>
<keyword evidence="6" id="KW-0460">Magnesium</keyword>
<evidence type="ECO:0000256" key="3">
    <source>
        <dbReference type="ARBA" id="ARBA00022722"/>
    </source>
</evidence>
<evidence type="ECO:0000256" key="6">
    <source>
        <dbReference type="ARBA" id="ARBA00022842"/>
    </source>
</evidence>
<name>D2PVW3_KRIFD</name>
<evidence type="ECO:0000256" key="5">
    <source>
        <dbReference type="ARBA" id="ARBA00022801"/>
    </source>
</evidence>
<dbReference type="PANTHER" id="PTHR33653">
    <property type="entry name" value="RIBONUCLEASE VAPC2"/>
    <property type="match status" value="1"/>
</dbReference>
<evidence type="ECO:0000313" key="10">
    <source>
        <dbReference type="Proteomes" id="UP000007967"/>
    </source>
</evidence>
<feature type="domain" description="PIN" evidence="8">
    <location>
        <begin position="16"/>
        <end position="131"/>
    </location>
</feature>
<comment type="similarity">
    <text evidence="7">Belongs to the PINc/VapC protein family.</text>
</comment>
<evidence type="ECO:0000256" key="4">
    <source>
        <dbReference type="ARBA" id="ARBA00022723"/>
    </source>
</evidence>
<dbReference type="eggNOG" id="COG1487">
    <property type="taxonomic scope" value="Bacteria"/>
</dbReference>
<keyword evidence="10" id="KW-1185">Reference proteome</keyword>
<dbReference type="Gene3D" id="3.40.50.1010">
    <property type="entry name" value="5'-nuclease"/>
    <property type="match status" value="1"/>
</dbReference>
<evidence type="ECO:0000256" key="7">
    <source>
        <dbReference type="ARBA" id="ARBA00038093"/>
    </source>
</evidence>
<dbReference type="EMBL" id="CP001736">
    <property type="protein sequence ID" value="ADB29620.1"/>
    <property type="molecule type" value="Genomic_DNA"/>
</dbReference>
<keyword evidence="5" id="KW-0378">Hydrolase</keyword>
<proteinExistence type="inferred from homology"/>
<dbReference type="GO" id="GO:0016787">
    <property type="term" value="F:hydrolase activity"/>
    <property type="evidence" value="ECO:0007669"/>
    <property type="project" value="UniProtKB-KW"/>
</dbReference>
<reference evidence="9 10" key="2">
    <citation type="journal article" date="2010" name="Stand. Genomic Sci.">
        <title>Complete genome sequence of Kribbella flavida type strain (IFO 14399).</title>
        <authorList>
            <person name="Pukall R."/>
            <person name="Lapidus A."/>
            <person name="Glavina Del Rio T."/>
            <person name="Copeland A."/>
            <person name="Tice H."/>
            <person name="Cheng J.-F."/>
            <person name="Lucas S."/>
            <person name="Chen F."/>
            <person name="Nolan M."/>
            <person name="LaButti K."/>
            <person name="Pati A."/>
            <person name="Ivanova N."/>
            <person name="Mavrommatis K."/>
            <person name="Mikhailova N."/>
            <person name="Pitluck S."/>
            <person name="Bruce D."/>
            <person name="Goodwin L."/>
            <person name="Land M."/>
            <person name="Hauser L."/>
            <person name="Chang Y.-J."/>
            <person name="Jeffries C.D."/>
            <person name="Chen A."/>
            <person name="Palaniappan K."/>
            <person name="Chain P."/>
            <person name="Rohde M."/>
            <person name="Goeker M."/>
            <person name="Bristow J."/>
            <person name="Eisen J.A."/>
            <person name="Markowitz V."/>
            <person name="Hugenholtz P."/>
            <person name="Kyrpides N.C."/>
            <person name="Klenk H.-P."/>
            <person name="Brettin T."/>
        </authorList>
    </citation>
    <scope>NUCLEOTIDE SEQUENCE [LARGE SCALE GENOMIC DNA]</scope>
    <source>
        <strain evidence="10">DSM 17836 / JCM 10339 / NBRC 14399</strain>
    </source>
</reference>
<dbReference type="SUPFAM" id="SSF88723">
    <property type="entry name" value="PIN domain-like"/>
    <property type="match status" value="1"/>
</dbReference>
<dbReference type="PANTHER" id="PTHR33653:SF1">
    <property type="entry name" value="RIBONUCLEASE VAPC2"/>
    <property type="match status" value="1"/>
</dbReference>
<comment type="cofactor">
    <cofactor evidence="1">
        <name>Mg(2+)</name>
        <dbReference type="ChEBI" id="CHEBI:18420"/>
    </cofactor>
</comment>
<sequence>MASDRRLQLVPTAVSLVDTCVILDILTADSTWGSWSASAVADARDRGELVINPIIYAEVSVGFERTEDLDDAVPSTDFRREPLPYEAGFLAAKALLAYRRRGGAKTAPLPDFYIGAHAAIAEYQVITRDKARFSTYFPTVELLTPT</sequence>
<evidence type="ECO:0000259" key="8">
    <source>
        <dbReference type="Pfam" id="PF01850"/>
    </source>
</evidence>
<dbReference type="GO" id="GO:0004518">
    <property type="term" value="F:nuclease activity"/>
    <property type="evidence" value="ECO:0007669"/>
    <property type="project" value="UniProtKB-KW"/>
</dbReference>
<keyword evidence="4" id="KW-0479">Metal-binding</keyword>
<dbReference type="GO" id="GO:0046872">
    <property type="term" value="F:metal ion binding"/>
    <property type="evidence" value="ECO:0007669"/>
    <property type="project" value="UniProtKB-KW"/>
</dbReference>
<dbReference type="Proteomes" id="UP000007967">
    <property type="component" value="Chromosome"/>
</dbReference>
<protein>
    <submittedName>
        <fullName evidence="9">PilT domain-containing protein</fullName>
    </submittedName>
</protein>
<evidence type="ECO:0000256" key="2">
    <source>
        <dbReference type="ARBA" id="ARBA00022649"/>
    </source>
</evidence>
<dbReference type="AlphaFoldDB" id="D2PVW3"/>
<accession>D2PVW3</accession>
<dbReference type="HOGENOM" id="CLU_137728_0_0_11"/>
<dbReference type="STRING" id="479435.Kfla_0498"/>
<gene>
    <name evidence="9" type="ordered locus">Kfla_0498</name>
</gene>
<reference evidence="10" key="1">
    <citation type="submission" date="2009-09" db="EMBL/GenBank/DDBJ databases">
        <title>The complete genome of Kribbella flavida DSM 17836.</title>
        <authorList>
            <consortium name="US DOE Joint Genome Institute (JGI-PGF)"/>
            <person name="Lucas S."/>
            <person name="Copeland A."/>
            <person name="Lapidus A."/>
            <person name="Glavina del Rio T."/>
            <person name="Dalin E."/>
            <person name="Tice H."/>
            <person name="Bruce D."/>
            <person name="Goodwin L."/>
            <person name="Pitluck S."/>
            <person name="Kyrpides N."/>
            <person name="Mavromatis K."/>
            <person name="Ivanova N."/>
            <person name="Saunders E."/>
            <person name="Brettin T."/>
            <person name="Detter J.C."/>
            <person name="Han C."/>
            <person name="Larimer F."/>
            <person name="Land M."/>
            <person name="Hauser L."/>
            <person name="Markowitz V."/>
            <person name="Cheng J.-F."/>
            <person name="Hugenholtz P."/>
            <person name="Woyke T."/>
            <person name="Wu D."/>
            <person name="Pukall R."/>
            <person name="Klenk H.-P."/>
            <person name="Eisen J.A."/>
        </authorList>
    </citation>
    <scope>NUCLEOTIDE SEQUENCE [LARGE SCALE GENOMIC DNA]</scope>
    <source>
        <strain evidence="10">DSM 17836 / JCM 10339 / NBRC 14399</strain>
    </source>
</reference>
<dbReference type="InterPro" id="IPR029060">
    <property type="entry name" value="PIN-like_dom_sf"/>
</dbReference>
<evidence type="ECO:0000256" key="1">
    <source>
        <dbReference type="ARBA" id="ARBA00001946"/>
    </source>
</evidence>
<dbReference type="RefSeq" id="WP_012918176.1">
    <property type="nucleotide sequence ID" value="NC_013729.1"/>
</dbReference>
<dbReference type="InterPro" id="IPR002716">
    <property type="entry name" value="PIN_dom"/>
</dbReference>
<dbReference type="KEGG" id="kfl:Kfla_0498"/>
<evidence type="ECO:0000313" key="9">
    <source>
        <dbReference type="EMBL" id="ADB29620.1"/>
    </source>
</evidence>
<dbReference type="Pfam" id="PF01850">
    <property type="entry name" value="PIN"/>
    <property type="match status" value="1"/>
</dbReference>
<organism evidence="9 10">
    <name type="scientific">Kribbella flavida (strain DSM 17836 / JCM 10339 / NBRC 14399)</name>
    <dbReference type="NCBI Taxonomy" id="479435"/>
    <lineage>
        <taxon>Bacteria</taxon>
        <taxon>Bacillati</taxon>
        <taxon>Actinomycetota</taxon>
        <taxon>Actinomycetes</taxon>
        <taxon>Propionibacteriales</taxon>
        <taxon>Kribbellaceae</taxon>
        <taxon>Kribbella</taxon>
    </lineage>
</organism>